<evidence type="ECO:0000259" key="4">
    <source>
        <dbReference type="PROSITE" id="PS51192"/>
    </source>
</evidence>
<feature type="domain" description="SWIM-type" evidence="3">
    <location>
        <begin position="44"/>
        <end position="80"/>
    </location>
</feature>
<comment type="caution">
    <text evidence="6">The sequence shown here is derived from an EMBL/GenBank/DDBJ whole genome shotgun (WGS) entry which is preliminary data.</text>
</comment>
<dbReference type="InterPro" id="IPR007527">
    <property type="entry name" value="Znf_SWIM"/>
</dbReference>
<keyword evidence="7" id="KW-1185">Reference proteome</keyword>
<dbReference type="Pfam" id="PF00271">
    <property type="entry name" value="Helicase_C"/>
    <property type="match status" value="1"/>
</dbReference>
<dbReference type="InterPro" id="IPR013663">
    <property type="entry name" value="Helicase_SWF/SNF/SWI_bac"/>
</dbReference>
<dbReference type="Pfam" id="PF00176">
    <property type="entry name" value="SNF2-rel_dom"/>
    <property type="match status" value="1"/>
</dbReference>
<keyword evidence="2" id="KW-0863">Zinc-finger</keyword>
<evidence type="ECO:0000256" key="1">
    <source>
        <dbReference type="ARBA" id="ARBA00022801"/>
    </source>
</evidence>
<dbReference type="EMBL" id="JAPRFR010000001">
    <property type="protein sequence ID" value="MCZ0725046.1"/>
    <property type="molecule type" value="Genomic_DNA"/>
</dbReference>
<dbReference type="GO" id="GO:0016787">
    <property type="term" value="F:hydrolase activity"/>
    <property type="evidence" value="ECO:0007669"/>
    <property type="project" value="UniProtKB-KW"/>
</dbReference>
<feature type="domain" description="Helicase C-terminal" evidence="5">
    <location>
        <begin position="898"/>
        <end position="1053"/>
    </location>
</feature>
<evidence type="ECO:0000259" key="3">
    <source>
        <dbReference type="PROSITE" id="PS50966"/>
    </source>
</evidence>
<evidence type="ECO:0000313" key="7">
    <source>
        <dbReference type="Proteomes" id="UP001146670"/>
    </source>
</evidence>
<evidence type="ECO:0000259" key="5">
    <source>
        <dbReference type="PROSITE" id="PS51194"/>
    </source>
</evidence>
<keyword evidence="2" id="KW-0862">Zinc</keyword>
<dbReference type="CDD" id="cd18793">
    <property type="entry name" value="SF2_C_SNF"/>
    <property type="match status" value="1"/>
</dbReference>
<dbReference type="GO" id="GO:0008270">
    <property type="term" value="F:zinc ion binding"/>
    <property type="evidence" value="ECO:0007669"/>
    <property type="project" value="UniProtKB-KW"/>
</dbReference>
<dbReference type="InterPro" id="IPR000330">
    <property type="entry name" value="SNF2_N"/>
</dbReference>
<dbReference type="PROSITE" id="PS51194">
    <property type="entry name" value="HELICASE_CTER"/>
    <property type="match status" value="1"/>
</dbReference>
<dbReference type="InterPro" id="IPR027417">
    <property type="entry name" value="P-loop_NTPase"/>
</dbReference>
<dbReference type="Proteomes" id="UP001146670">
    <property type="component" value="Unassembled WGS sequence"/>
</dbReference>
<evidence type="ECO:0000313" key="6">
    <source>
        <dbReference type="EMBL" id="MCZ0725046.1"/>
    </source>
</evidence>
<name>A0A9X3FNF8_9LACT</name>
<dbReference type="SMART" id="SM00490">
    <property type="entry name" value="HELICc"/>
    <property type="match status" value="1"/>
</dbReference>
<accession>A0A9X3FNF8</accession>
<dbReference type="InterPro" id="IPR049730">
    <property type="entry name" value="SNF2/RAD54-like_C"/>
</dbReference>
<dbReference type="PROSITE" id="PS51192">
    <property type="entry name" value="HELICASE_ATP_BIND_1"/>
    <property type="match status" value="1"/>
</dbReference>
<dbReference type="SMART" id="SM00487">
    <property type="entry name" value="DEXDc"/>
    <property type="match status" value="1"/>
</dbReference>
<dbReference type="Pfam" id="PF04434">
    <property type="entry name" value="SWIM"/>
    <property type="match status" value="1"/>
</dbReference>
<dbReference type="Gene3D" id="3.40.50.300">
    <property type="entry name" value="P-loop containing nucleotide triphosphate hydrolases"/>
    <property type="match status" value="1"/>
</dbReference>
<dbReference type="PROSITE" id="PS50966">
    <property type="entry name" value="ZF_SWIM"/>
    <property type="match status" value="1"/>
</dbReference>
<keyword evidence="1" id="KW-0378">Hydrolase</keyword>
<organism evidence="6 7">
    <name type="scientific">Aerococcus kribbianus</name>
    <dbReference type="NCBI Taxonomy" id="2999064"/>
    <lineage>
        <taxon>Bacteria</taxon>
        <taxon>Bacillati</taxon>
        <taxon>Bacillota</taxon>
        <taxon>Bacilli</taxon>
        <taxon>Lactobacillales</taxon>
        <taxon>Aerococcaceae</taxon>
        <taxon>Aerococcus</taxon>
    </lineage>
</organism>
<proteinExistence type="predicted"/>
<dbReference type="Pfam" id="PF08455">
    <property type="entry name" value="SNF2_assoc"/>
    <property type="match status" value="1"/>
</dbReference>
<reference evidence="6" key="1">
    <citation type="submission" date="2022-12" db="EMBL/GenBank/DDBJ databases">
        <title>Description and comparative metabolic analysis of Aerococcus sp. nov., isolated from the feces of a pig.</title>
        <authorList>
            <person name="Chang Y.-H."/>
        </authorList>
    </citation>
    <scope>NUCLEOTIDE SEQUENCE</scope>
    <source>
        <strain evidence="6">YH-aer222</strain>
    </source>
</reference>
<sequence>MKWSIASKTMEEGRELVNQDRVIKLVPDETETVWRAEIIDDQTYKVILDGTAKEEDYCSCDAFAKKGYCKHTVAAELFLRELGMTRVFKFNDELRRYPEVEDSEPLVDTLVEEFDQEFQVSNNQMNQRPSLTQLAITIEIYNEAVSAFQIDYHDLFYLRLKIGHQRQYYVTDLEQFFHIFNERGLYTLPNREREQVLLSPYCFDKTAYDFLNHLARNYQFTNLLASKMLHAPESKNLKQRYFLSADEFTALIAPDTAKALDIKLIIDQEELHPHLSQEKAQVLAINDQGENWQLNFNPKIKIFQNYGIAASDQGIIGLNLSAKEYSALDLVHQQIAENDFTLDLDQEDAHAFLALFGYLLTKLGTINGIAEDKISALADQQIVELVFNAQANALEIAVVFHYGDYQIGKRLGETKLPDQAILFRDYLQEITVENTLISLGFSPQGDIYQSEFASISQAMAYLKRLLHMMPADWAYSYTDKLADLDAENINPRLQVNSDSGNRYLSIDFTIDDVESEEVDRILAAIVNAEDYYQMDDGRVLDVQNILEDQETDMLKHLNQQNETWHNGDVVPIYQTLPYASALKGQELFQQFYDEVIHSKDHMSVDLNGLKTDLADYQLQAVKWMQALGKYQLGGLLADEMGLGKTVQTIAFILSSWNNDKAIQGLVLAPASVLYNWAYEFRKFAPDIKVLVIDGSAQEREDLRQTDHTVAITSYQSYRNDKDAYQETIYDILVLDEAQAIKNERTMLYQSVAKQGALMRLALSGTPLENNLNEFWALMQIVLPGLLPEAKSYQQMATEEIRRVVSPFVYRRTKEEVALDLPNKEVTDRYTKLEREQKNIYLAYLEDIKHKLQAHDKQANMHMDLLAGITRLRQICCHPKLINADYQGESGKFEYFKESLDRALDADKSVLVFSQFTSMLKLMEDHLQAMGISYYSITGKTKKQDRQAQVQAFNQGERKVFLISLRAGGVGLNLTGADTVFLYDLWWNPAVEEQAIGRAHRIGQTHDVEVYRFITEGTIEQRIAELQEEKRVLFDELFAEDGSAKQSLSLEDLQFILGIN</sequence>
<dbReference type="PANTHER" id="PTHR10799">
    <property type="entry name" value="SNF2/RAD54 HELICASE FAMILY"/>
    <property type="match status" value="1"/>
</dbReference>
<feature type="domain" description="Helicase ATP-binding" evidence="4">
    <location>
        <begin position="625"/>
        <end position="784"/>
    </location>
</feature>
<keyword evidence="2" id="KW-0479">Metal-binding</keyword>
<evidence type="ECO:0000256" key="2">
    <source>
        <dbReference type="PROSITE-ProRule" id="PRU00325"/>
    </source>
</evidence>
<dbReference type="GO" id="GO:0005524">
    <property type="term" value="F:ATP binding"/>
    <property type="evidence" value="ECO:0007669"/>
    <property type="project" value="InterPro"/>
</dbReference>
<dbReference type="InterPro" id="IPR038718">
    <property type="entry name" value="SNF2-like_sf"/>
</dbReference>
<dbReference type="AlphaFoldDB" id="A0A9X3FNF8"/>
<protein>
    <submittedName>
        <fullName evidence="6">SNF2-related protein</fullName>
    </submittedName>
</protein>
<dbReference type="SUPFAM" id="SSF52540">
    <property type="entry name" value="P-loop containing nucleoside triphosphate hydrolases"/>
    <property type="match status" value="2"/>
</dbReference>
<dbReference type="Gene3D" id="3.40.50.10810">
    <property type="entry name" value="Tandem AAA-ATPase domain"/>
    <property type="match status" value="1"/>
</dbReference>
<gene>
    <name evidence="6" type="ORF">OW157_00515</name>
</gene>
<dbReference type="InterPro" id="IPR001650">
    <property type="entry name" value="Helicase_C-like"/>
</dbReference>
<dbReference type="RefSeq" id="WP_268751373.1">
    <property type="nucleotide sequence ID" value="NZ_JAPRFQ010000001.1"/>
</dbReference>
<dbReference type="InterPro" id="IPR014001">
    <property type="entry name" value="Helicase_ATP-bd"/>
</dbReference>